<sequence>MPPKRKASAMAEPATRSSKIVRNTQDLVATRRSTRKRVGTSLESGSESEQGADTQVAEAETHPRTRNTRVRHNAPETPRPGEPSTSRIQLPSPITTNRRGNRAHFDEPDELLLKPSKKRVAPPITPPRGTALRIATPRTFLQCVEIVTPSKGLLAGSPTPRPGRHRLGIHELLNTPIQPPSPSPIKRPVSPVKRRLAQTAPASPSPSKIPVSIPLPFISEPASPPVSPKKTARSATTPTHSPSKRRLAADSLVSPSRPIRELPPHLHPSLRAQQCAILRSLRDIPDIETPVTVDEDGPPTNNIALEQLSNLLNGTVVRGEGNSCLLIGPRGSGKSRLIEQAIISVPENPIVIRLSGHAQQNDRQAIREIARQLTQQTGSSFLPAEEEAEVHGAFTDPENPFLDSPDATANAIALPAPAHLLALISMVPTLPRATIVVIDAFDQFATHARQSLLYCLLDTAQSCRVGKGHKGLAVVGVTTRVDTINLLEKRVKSRFSGRMLRTACPARLSYWTELARAILTTPLDVDDDDEWGPLWVSAVDDFLRQNAVVEVLQETFALTRDVQTLRRILTPMVLELSPTSPFLSATKFAESVPTQRCPSRFPFLNSLSYPAICLLIAAMHAQRSGHDSFTFEMLHEAFRDQVRTSQSAPVQVEGGSIGMVRCSREVLFGAFDRLVAMRVLLTTVPPSNSIAKEFVMYRCAIDRADVKRAVEVMGQTSLKKWLKKMQ</sequence>
<feature type="domain" description="Orc1-like AAA ATPase" evidence="7">
    <location>
        <begin position="305"/>
        <end position="462"/>
    </location>
</feature>
<dbReference type="OrthoDB" id="343623at2759"/>
<feature type="region of interest" description="Disordered" evidence="6">
    <location>
        <begin position="173"/>
        <end position="265"/>
    </location>
</feature>
<dbReference type="SUPFAM" id="SSF52540">
    <property type="entry name" value="P-loop containing nucleoside triphosphate hydrolases"/>
    <property type="match status" value="1"/>
</dbReference>
<dbReference type="InParanoid" id="J4H2I3"/>
<dbReference type="InterPro" id="IPR016527">
    <property type="entry name" value="ORC4"/>
</dbReference>
<feature type="compositionally biased region" description="Low complexity" evidence="6">
    <location>
        <begin position="200"/>
        <end position="216"/>
    </location>
</feature>
<dbReference type="InterPro" id="IPR027417">
    <property type="entry name" value="P-loop_NTPase"/>
</dbReference>
<dbReference type="InterPro" id="IPR032705">
    <property type="entry name" value="ORC4_C"/>
</dbReference>
<name>J4H2I3_9APHY</name>
<evidence type="ECO:0000256" key="6">
    <source>
        <dbReference type="SAM" id="MobiDB-lite"/>
    </source>
</evidence>
<evidence type="ECO:0000313" key="9">
    <source>
        <dbReference type="EMBL" id="CCM01574.1"/>
    </source>
</evidence>
<feature type="compositionally biased region" description="Polar residues" evidence="6">
    <location>
        <begin position="15"/>
        <end position="27"/>
    </location>
</feature>
<feature type="region of interest" description="Disordered" evidence="6">
    <location>
        <begin position="1"/>
        <end position="133"/>
    </location>
</feature>
<dbReference type="PANTHER" id="PTHR12087">
    <property type="entry name" value="ORIGIN RECOGNITION COMPLEX SUBUNIT 4"/>
    <property type="match status" value="1"/>
</dbReference>
<gene>
    <name evidence="9" type="ORF">FIBRA_03634</name>
</gene>
<feature type="compositionally biased region" description="Polar residues" evidence="6">
    <location>
        <begin position="83"/>
        <end position="98"/>
    </location>
</feature>
<keyword evidence="10" id="KW-1185">Reference proteome</keyword>
<evidence type="ECO:0000256" key="3">
    <source>
        <dbReference type="ARBA" id="ARBA00022705"/>
    </source>
</evidence>
<evidence type="ECO:0000256" key="4">
    <source>
        <dbReference type="ARBA" id="ARBA00023125"/>
    </source>
</evidence>
<protein>
    <submittedName>
        <fullName evidence="9">Uncharacterized protein</fullName>
    </submittedName>
</protein>
<dbReference type="GeneID" id="24096485"/>
<accession>J4H2I3</accession>
<keyword evidence="5" id="KW-0539">Nucleus</keyword>
<dbReference type="GO" id="GO:0003688">
    <property type="term" value="F:DNA replication origin binding"/>
    <property type="evidence" value="ECO:0007669"/>
    <property type="project" value="TreeGrafter"/>
</dbReference>
<comment type="subcellular location">
    <subcellularLocation>
        <location evidence="1">Nucleus</location>
    </subcellularLocation>
</comment>
<organism evidence="9 10">
    <name type="scientific">Fibroporia radiculosa</name>
    <dbReference type="NCBI Taxonomy" id="599839"/>
    <lineage>
        <taxon>Eukaryota</taxon>
        <taxon>Fungi</taxon>
        <taxon>Dikarya</taxon>
        <taxon>Basidiomycota</taxon>
        <taxon>Agaricomycotina</taxon>
        <taxon>Agaricomycetes</taxon>
        <taxon>Polyporales</taxon>
        <taxon>Fibroporiaceae</taxon>
        <taxon>Fibroporia</taxon>
    </lineage>
</organism>
<proteinExistence type="inferred from homology"/>
<dbReference type="Pfam" id="PF14629">
    <property type="entry name" value="ORC4_C"/>
    <property type="match status" value="1"/>
</dbReference>
<feature type="domain" description="Origin recognition complex subunit 4 C-terminal" evidence="8">
    <location>
        <begin position="513"/>
        <end position="710"/>
    </location>
</feature>
<dbReference type="STRING" id="599839.J4H2I3"/>
<dbReference type="RefSeq" id="XP_012180857.1">
    <property type="nucleotide sequence ID" value="XM_012325467.1"/>
</dbReference>
<dbReference type="PANTHER" id="PTHR12087:SF0">
    <property type="entry name" value="ORIGIN RECOGNITION COMPLEX SUBUNIT 4"/>
    <property type="match status" value="1"/>
</dbReference>
<dbReference type="Pfam" id="PF13191">
    <property type="entry name" value="AAA_16"/>
    <property type="match status" value="1"/>
</dbReference>
<evidence type="ECO:0000256" key="1">
    <source>
        <dbReference type="ARBA" id="ARBA00004123"/>
    </source>
</evidence>
<evidence type="ECO:0000259" key="7">
    <source>
        <dbReference type="Pfam" id="PF13191"/>
    </source>
</evidence>
<keyword evidence="4" id="KW-0238">DNA-binding</keyword>
<evidence type="ECO:0000256" key="5">
    <source>
        <dbReference type="ARBA" id="ARBA00023242"/>
    </source>
</evidence>
<dbReference type="EMBL" id="HE797041">
    <property type="protein sequence ID" value="CCM01574.1"/>
    <property type="molecule type" value="Genomic_DNA"/>
</dbReference>
<keyword evidence="3" id="KW-0235">DNA replication</keyword>
<evidence type="ECO:0000313" key="10">
    <source>
        <dbReference type="Proteomes" id="UP000006352"/>
    </source>
</evidence>
<comment type="similarity">
    <text evidence="2">Belongs to the ORC4 family.</text>
</comment>
<dbReference type="Gene3D" id="3.40.50.300">
    <property type="entry name" value="P-loop containing nucleotide triphosphate hydrolases"/>
    <property type="match status" value="1"/>
</dbReference>
<reference evidence="9 10" key="1">
    <citation type="journal article" date="2012" name="Appl. Environ. Microbiol.">
        <title>Short-read sequencing for genomic analysis of the brown rot fungus Fibroporia radiculosa.</title>
        <authorList>
            <person name="Tang J.D."/>
            <person name="Perkins A.D."/>
            <person name="Sonstegard T.S."/>
            <person name="Schroeder S.G."/>
            <person name="Burgess S.C."/>
            <person name="Diehl S.V."/>
        </authorList>
    </citation>
    <scope>NUCLEOTIDE SEQUENCE [LARGE SCALE GENOMIC DNA]</scope>
    <source>
        <strain evidence="9 10">TFFH 294</strain>
    </source>
</reference>
<dbReference type="HOGENOM" id="CLU_007115_5_0_1"/>
<evidence type="ECO:0000256" key="2">
    <source>
        <dbReference type="ARBA" id="ARBA00005334"/>
    </source>
</evidence>
<dbReference type="GO" id="GO:0006270">
    <property type="term" value="P:DNA replication initiation"/>
    <property type="evidence" value="ECO:0007669"/>
    <property type="project" value="TreeGrafter"/>
</dbReference>
<dbReference type="InterPro" id="IPR041664">
    <property type="entry name" value="AAA_16"/>
</dbReference>
<feature type="compositionally biased region" description="Polar residues" evidence="6">
    <location>
        <begin position="41"/>
        <end position="53"/>
    </location>
</feature>
<dbReference type="GO" id="GO:0005664">
    <property type="term" value="C:nuclear origin of replication recognition complex"/>
    <property type="evidence" value="ECO:0007669"/>
    <property type="project" value="TreeGrafter"/>
</dbReference>
<evidence type="ECO:0000259" key="8">
    <source>
        <dbReference type="Pfam" id="PF14629"/>
    </source>
</evidence>
<dbReference type="Proteomes" id="UP000006352">
    <property type="component" value="Unassembled WGS sequence"/>
</dbReference>
<dbReference type="AlphaFoldDB" id="J4H2I3"/>